<dbReference type="InterPro" id="IPR011335">
    <property type="entry name" value="Restrct_endonuc-II-like"/>
</dbReference>
<dbReference type="InterPro" id="IPR052906">
    <property type="entry name" value="Type_IV_Methyl-Rstrct_Enzyme"/>
</dbReference>
<accession>A0ABV3H8E7</accession>
<keyword evidence="2" id="KW-0540">Nuclease</keyword>
<feature type="domain" description="Restriction endonuclease type IV Mrr" evidence="1">
    <location>
        <begin position="12"/>
        <end position="140"/>
    </location>
</feature>
<dbReference type="Gene3D" id="2.160.20.80">
    <property type="entry name" value="E3 ubiquitin-protein ligase SopA"/>
    <property type="match status" value="1"/>
</dbReference>
<evidence type="ECO:0000313" key="2">
    <source>
        <dbReference type="EMBL" id="MEV4288460.1"/>
    </source>
</evidence>
<dbReference type="Proteomes" id="UP001552427">
    <property type="component" value="Unassembled WGS sequence"/>
</dbReference>
<dbReference type="EMBL" id="JBFARM010000007">
    <property type="protein sequence ID" value="MEV4288460.1"/>
    <property type="molecule type" value="Genomic_DNA"/>
</dbReference>
<name>A0ABV3H8E7_9ACTN</name>
<dbReference type="PANTHER" id="PTHR30015:SF7">
    <property type="entry name" value="TYPE IV METHYL-DIRECTED RESTRICTION ENZYME ECOKMRR"/>
    <property type="match status" value="1"/>
</dbReference>
<dbReference type="Gene3D" id="3.40.1350.10">
    <property type="match status" value="1"/>
</dbReference>
<dbReference type="RefSeq" id="WP_364453343.1">
    <property type="nucleotide sequence ID" value="NZ_JBFARM010000007.1"/>
</dbReference>
<comment type="caution">
    <text evidence="2">The sequence shown here is derived from an EMBL/GenBank/DDBJ whole genome shotgun (WGS) entry which is preliminary data.</text>
</comment>
<dbReference type="InterPro" id="IPR007560">
    <property type="entry name" value="Restrct_endonuc_IV_Mrr"/>
</dbReference>
<dbReference type="GO" id="GO:0004519">
    <property type="term" value="F:endonuclease activity"/>
    <property type="evidence" value="ECO:0007669"/>
    <property type="project" value="UniProtKB-KW"/>
</dbReference>
<organism evidence="2 3">
    <name type="scientific">Nonomuraea bangladeshensis</name>
    <dbReference type="NCBI Taxonomy" id="404385"/>
    <lineage>
        <taxon>Bacteria</taxon>
        <taxon>Bacillati</taxon>
        <taxon>Actinomycetota</taxon>
        <taxon>Actinomycetes</taxon>
        <taxon>Streptosporangiales</taxon>
        <taxon>Streptosporangiaceae</taxon>
        <taxon>Nonomuraea</taxon>
    </lineage>
</organism>
<reference evidence="2 3" key="1">
    <citation type="submission" date="2024-06" db="EMBL/GenBank/DDBJ databases">
        <title>The Natural Products Discovery Center: Release of the First 8490 Sequenced Strains for Exploring Actinobacteria Biosynthetic Diversity.</title>
        <authorList>
            <person name="Kalkreuter E."/>
            <person name="Kautsar S.A."/>
            <person name="Yang D."/>
            <person name="Bader C.D."/>
            <person name="Teijaro C.N."/>
            <person name="Fluegel L."/>
            <person name="Davis C.M."/>
            <person name="Simpson J.R."/>
            <person name="Lauterbach L."/>
            <person name="Steele A.D."/>
            <person name="Gui C."/>
            <person name="Meng S."/>
            <person name="Li G."/>
            <person name="Viehrig K."/>
            <person name="Ye F."/>
            <person name="Su P."/>
            <person name="Kiefer A.F."/>
            <person name="Nichols A."/>
            <person name="Cepeda A.J."/>
            <person name="Yan W."/>
            <person name="Fan B."/>
            <person name="Jiang Y."/>
            <person name="Adhikari A."/>
            <person name="Zheng C.-J."/>
            <person name="Schuster L."/>
            <person name="Cowan T.M."/>
            <person name="Smanski M.J."/>
            <person name="Chevrette M.G."/>
            <person name="De Carvalho L.P.S."/>
            <person name="Shen B."/>
        </authorList>
    </citation>
    <scope>NUCLEOTIDE SEQUENCE [LARGE SCALE GENOMIC DNA]</scope>
    <source>
        <strain evidence="2 3">NPDC049574</strain>
    </source>
</reference>
<protein>
    <submittedName>
        <fullName evidence="2">Restriction endonuclease</fullName>
        <ecNumber evidence="2">3.1.21.-</ecNumber>
    </submittedName>
</protein>
<evidence type="ECO:0000259" key="1">
    <source>
        <dbReference type="Pfam" id="PF04471"/>
    </source>
</evidence>
<dbReference type="PANTHER" id="PTHR30015">
    <property type="entry name" value="MRR RESTRICTION SYSTEM PROTEIN"/>
    <property type="match status" value="1"/>
</dbReference>
<dbReference type="Pfam" id="PF04471">
    <property type="entry name" value="Mrr_cat"/>
    <property type="match status" value="1"/>
</dbReference>
<keyword evidence="2" id="KW-0378">Hydrolase</keyword>
<dbReference type="GO" id="GO:0016787">
    <property type="term" value="F:hydrolase activity"/>
    <property type="evidence" value="ECO:0007669"/>
    <property type="project" value="UniProtKB-KW"/>
</dbReference>
<dbReference type="SUPFAM" id="SSF52980">
    <property type="entry name" value="Restriction endonuclease-like"/>
    <property type="match status" value="1"/>
</dbReference>
<evidence type="ECO:0000313" key="3">
    <source>
        <dbReference type="Proteomes" id="UP001552427"/>
    </source>
</evidence>
<dbReference type="EC" id="3.1.21.-" evidence="2"/>
<proteinExistence type="predicted"/>
<sequence length="475" mass="53888">MDIPSLRDLKHPVEFEELCVDLLMSLGFDVDWRKGSNTNSSPADGGVDIIATYRREDPDGTTYDERWFVECKHSAVPAIGQAEVDKLLRATKVQDKKAHVLLFMTSGFLKNAAKDYITVVRRDEWPLRVLYWERKQLERLIGRLRSGTYRSASTSNQTTFFLQAMSLLSDDDVQVRAGALETLEHVGEASTAMRRTVISALCRYLRNDCRRRDVDDAHILAQDILARHITWPDRKHRKEPPATFWEGMEIDLQGALLKNFDLSHAHVTSASFKNAEFVGDTWLADSFIAENLSFEGAQLNGEFYFSGSEVHGSASFSGAYFHETSFFGRSTFKYDTHFIDCRFFGYASFVSCDFRGALSFHGSSFHGSAEFTSLKVAWDAIFAKAKFKDATFELAEFGDIVNFSGVYALEEDLNLHGVRVATKLLNNIWPKGWGELPEGNGMAVIVRIPEGREQEFRARQKELRMKYMFSKDAKG</sequence>
<keyword evidence="2" id="KW-0255">Endonuclease</keyword>
<dbReference type="SUPFAM" id="SSF141571">
    <property type="entry name" value="Pentapeptide repeat-like"/>
    <property type="match status" value="1"/>
</dbReference>
<dbReference type="InterPro" id="IPR011856">
    <property type="entry name" value="tRNA_endonuc-like_dom_sf"/>
</dbReference>
<gene>
    <name evidence="2" type="ORF">AB0K40_23350</name>
</gene>
<keyword evidence="3" id="KW-1185">Reference proteome</keyword>